<organism evidence="1">
    <name type="scientific">Anguilla anguilla</name>
    <name type="common">European freshwater eel</name>
    <name type="synonym">Muraena anguilla</name>
    <dbReference type="NCBI Taxonomy" id="7936"/>
    <lineage>
        <taxon>Eukaryota</taxon>
        <taxon>Metazoa</taxon>
        <taxon>Chordata</taxon>
        <taxon>Craniata</taxon>
        <taxon>Vertebrata</taxon>
        <taxon>Euteleostomi</taxon>
        <taxon>Actinopterygii</taxon>
        <taxon>Neopterygii</taxon>
        <taxon>Teleostei</taxon>
        <taxon>Anguilliformes</taxon>
        <taxon>Anguillidae</taxon>
        <taxon>Anguilla</taxon>
    </lineage>
</organism>
<protein>
    <submittedName>
        <fullName evidence="1">Uncharacterized protein</fullName>
    </submittedName>
</protein>
<dbReference type="AlphaFoldDB" id="A0A0E9XFN0"/>
<dbReference type="EMBL" id="GBXM01007025">
    <property type="protein sequence ID" value="JAI01553.1"/>
    <property type="molecule type" value="Transcribed_RNA"/>
</dbReference>
<reference evidence="1" key="1">
    <citation type="submission" date="2014-11" db="EMBL/GenBank/DDBJ databases">
        <authorList>
            <person name="Amaro Gonzalez C."/>
        </authorList>
    </citation>
    <scope>NUCLEOTIDE SEQUENCE</scope>
</reference>
<evidence type="ECO:0000313" key="1">
    <source>
        <dbReference type="EMBL" id="JAI01553.1"/>
    </source>
</evidence>
<accession>A0A0E9XFN0</accession>
<reference evidence="1" key="2">
    <citation type="journal article" date="2015" name="Fish Shellfish Immunol.">
        <title>Early steps in the European eel (Anguilla anguilla)-Vibrio vulnificus interaction in the gills: Role of the RtxA13 toxin.</title>
        <authorList>
            <person name="Callol A."/>
            <person name="Pajuelo D."/>
            <person name="Ebbesson L."/>
            <person name="Teles M."/>
            <person name="MacKenzie S."/>
            <person name="Amaro C."/>
        </authorList>
    </citation>
    <scope>NUCLEOTIDE SEQUENCE</scope>
</reference>
<proteinExistence type="predicted"/>
<sequence>MMQQNMQVTACNLVSMCVSLLKNVNIALYA</sequence>
<name>A0A0E9XFN0_ANGAN</name>